<dbReference type="EMBL" id="JAUKPO010000001">
    <property type="protein sequence ID" value="MDO1445464.1"/>
    <property type="molecule type" value="Genomic_DNA"/>
</dbReference>
<comment type="caution">
    <text evidence="1">The sequence shown here is derived from an EMBL/GenBank/DDBJ whole genome shotgun (WGS) entry which is preliminary data.</text>
</comment>
<organism evidence="1 2">
    <name type="scientific">Rhodocytophaga aerolata</name>
    <dbReference type="NCBI Taxonomy" id="455078"/>
    <lineage>
        <taxon>Bacteria</taxon>
        <taxon>Pseudomonadati</taxon>
        <taxon>Bacteroidota</taxon>
        <taxon>Cytophagia</taxon>
        <taxon>Cytophagales</taxon>
        <taxon>Rhodocytophagaceae</taxon>
        <taxon>Rhodocytophaga</taxon>
    </lineage>
</organism>
<evidence type="ECO:0000313" key="2">
    <source>
        <dbReference type="Proteomes" id="UP001168528"/>
    </source>
</evidence>
<accession>A0ABT8R258</accession>
<dbReference type="Proteomes" id="UP001168528">
    <property type="component" value="Unassembled WGS sequence"/>
</dbReference>
<evidence type="ECO:0000313" key="1">
    <source>
        <dbReference type="EMBL" id="MDO1445464.1"/>
    </source>
</evidence>
<sequence>MSKEEFTDKFRETLDTLIEQMADSPEVPVDKFYNMTCILENLAFFSPVVFDLLQKPKK</sequence>
<gene>
    <name evidence="1" type="ORF">Q0590_04335</name>
</gene>
<proteinExistence type="predicted"/>
<keyword evidence="2" id="KW-1185">Reference proteome</keyword>
<dbReference type="RefSeq" id="WP_302036250.1">
    <property type="nucleotide sequence ID" value="NZ_JAUKPO010000001.1"/>
</dbReference>
<protein>
    <submittedName>
        <fullName evidence="1">Uncharacterized protein</fullName>
    </submittedName>
</protein>
<name>A0ABT8R258_9BACT</name>
<reference evidence="1" key="1">
    <citation type="submission" date="2023-07" db="EMBL/GenBank/DDBJ databases">
        <title>The genome sequence of Rhodocytophaga aerolata KACC 12507.</title>
        <authorList>
            <person name="Zhang X."/>
        </authorList>
    </citation>
    <scope>NUCLEOTIDE SEQUENCE</scope>
    <source>
        <strain evidence="1">KACC 12507</strain>
    </source>
</reference>